<evidence type="ECO:0000313" key="2">
    <source>
        <dbReference type="Proteomes" id="UP000094056"/>
    </source>
</evidence>
<dbReference type="Proteomes" id="UP000094056">
    <property type="component" value="Unassembled WGS sequence"/>
</dbReference>
<name>A0A1E3X4E7_9BACT</name>
<organism evidence="1 2">
    <name type="scientific">Candidatus Scalindua rubra</name>
    <dbReference type="NCBI Taxonomy" id="1872076"/>
    <lineage>
        <taxon>Bacteria</taxon>
        <taxon>Pseudomonadati</taxon>
        <taxon>Planctomycetota</taxon>
        <taxon>Candidatus Brocadiia</taxon>
        <taxon>Candidatus Brocadiales</taxon>
        <taxon>Candidatus Scalinduaceae</taxon>
        <taxon>Candidatus Scalindua</taxon>
    </lineage>
</organism>
<dbReference type="EMBL" id="MAYW01000211">
    <property type="protein sequence ID" value="ODS30536.1"/>
    <property type="molecule type" value="Genomic_DNA"/>
</dbReference>
<protein>
    <submittedName>
        <fullName evidence="1">Uncharacterized protein</fullName>
    </submittedName>
</protein>
<sequence length="79" mass="9146">MQAEYATDIVFKKQSDLEAIYDNLVRTAIHTVKPENIATFLGRKLHNLYQDEMGNNFNIRIEGSRIKHHMPACRQTGDQ</sequence>
<gene>
    <name evidence="1" type="ORF">SCARUB_04357</name>
</gene>
<dbReference type="PATRIC" id="fig|1872076.5.peg.5218"/>
<comment type="caution">
    <text evidence="1">The sequence shown here is derived from an EMBL/GenBank/DDBJ whole genome shotgun (WGS) entry which is preliminary data.</text>
</comment>
<dbReference type="AlphaFoldDB" id="A0A1E3X4E7"/>
<proteinExistence type="predicted"/>
<reference evidence="1 2" key="1">
    <citation type="submission" date="2016-07" db="EMBL/GenBank/DDBJ databases">
        <title>Draft genome of Scalindua rubra, obtained from a brine-seawater interface in the Red Sea, sheds light on salt adaptation in anammox bacteria.</title>
        <authorList>
            <person name="Speth D.R."/>
            <person name="Lagkouvardos I."/>
            <person name="Wang Y."/>
            <person name="Qian P.-Y."/>
            <person name="Dutilh B.E."/>
            <person name="Jetten M.S."/>
        </authorList>
    </citation>
    <scope>NUCLEOTIDE SEQUENCE [LARGE SCALE GENOMIC DNA]</scope>
    <source>
        <strain evidence="1">BSI-1</strain>
    </source>
</reference>
<accession>A0A1E3X4E7</accession>
<evidence type="ECO:0000313" key="1">
    <source>
        <dbReference type="EMBL" id="ODS30536.1"/>
    </source>
</evidence>